<dbReference type="AlphaFoldDB" id="A0A9W8EDJ4"/>
<dbReference type="InterPro" id="IPR002227">
    <property type="entry name" value="Tyrosinase_Cu-bd"/>
</dbReference>
<gene>
    <name evidence="6" type="ORF">H4R34_003011</name>
</gene>
<keyword evidence="7" id="KW-1185">Reference proteome</keyword>
<dbReference type="InterPro" id="IPR008922">
    <property type="entry name" value="Di-copper_centre_dom_sf"/>
</dbReference>
<feature type="compositionally biased region" description="Polar residues" evidence="3">
    <location>
        <begin position="345"/>
        <end position="356"/>
    </location>
</feature>
<feature type="domain" description="Tyrosinase copper-binding" evidence="5">
    <location>
        <begin position="246"/>
        <end position="257"/>
    </location>
</feature>
<evidence type="ECO:0000259" key="5">
    <source>
        <dbReference type="PROSITE" id="PS00498"/>
    </source>
</evidence>
<dbReference type="PANTHER" id="PTHR11474:SF126">
    <property type="entry name" value="TYROSINASE-LIKE PROTEIN TYR-1-RELATED"/>
    <property type="match status" value="1"/>
</dbReference>
<evidence type="ECO:0000256" key="4">
    <source>
        <dbReference type="SAM" id="SignalP"/>
    </source>
</evidence>
<feature type="region of interest" description="Disordered" evidence="3">
    <location>
        <begin position="447"/>
        <end position="479"/>
    </location>
</feature>
<feature type="region of interest" description="Disordered" evidence="3">
    <location>
        <begin position="336"/>
        <end position="356"/>
    </location>
</feature>
<feature type="signal peptide" evidence="4">
    <location>
        <begin position="1"/>
        <end position="21"/>
    </location>
</feature>
<keyword evidence="2" id="KW-0186">Copper</keyword>
<feature type="compositionally biased region" description="Acidic residues" evidence="3">
    <location>
        <begin position="465"/>
        <end position="479"/>
    </location>
</feature>
<dbReference type="Gene3D" id="1.10.1280.10">
    <property type="entry name" value="Di-copper center containing domain from catechol oxidase"/>
    <property type="match status" value="1"/>
</dbReference>
<dbReference type="SUPFAM" id="SSF48056">
    <property type="entry name" value="Di-copper centre-containing domain"/>
    <property type="match status" value="1"/>
</dbReference>
<feature type="chain" id="PRO_5040876677" description="Tyrosinase copper-binding domain-containing protein" evidence="4">
    <location>
        <begin position="22"/>
        <end position="492"/>
    </location>
</feature>
<feature type="region of interest" description="Disordered" evidence="3">
    <location>
        <begin position="23"/>
        <end position="58"/>
    </location>
</feature>
<evidence type="ECO:0000313" key="7">
    <source>
        <dbReference type="Proteomes" id="UP001151582"/>
    </source>
</evidence>
<dbReference type="EMBL" id="JANBQB010000246">
    <property type="protein sequence ID" value="KAJ1978969.1"/>
    <property type="molecule type" value="Genomic_DNA"/>
</dbReference>
<dbReference type="GO" id="GO:0016491">
    <property type="term" value="F:oxidoreductase activity"/>
    <property type="evidence" value="ECO:0007669"/>
    <property type="project" value="InterPro"/>
</dbReference>
<dbReference type="PANTHER" id="PTHR11474">
    <property type="entry name" value="TYROSINASE FAMILY MEMBER"/>
    <property type="match status" value="1"/>
</dbReference>
<evidence type="ECO:0000256" key="1">
    <source>
        <dbReference type="ARBA" id="ARBA00022723"/>
    </source>
</evidence>
<evidence type="ECO:0000256" key="3">
    <source>
        <dbReference type="SAM" id="MobiDB-lite"/>
    </source>
</evidence>
<organism evidence="6 7">
    <name type="scientific">Dimargaris verticillata</name>
    <dbReference type="NCBI Taxonomy" id="2761393"/>
    <lineage>
        <taxon>Eukaryota</taxon>
        <taxon>Fungi</taxon>
        <taxon>Fungi incertae sedis</taxon>
        <taxon>Zoopagomycota</taxon>
        <taxon>Kickxellomycotina</taxon>
        <taxon>Dimargaritomycetes</taxon>
        <taxon>Dimargaritales</taxon>
        <taxon>Dimargaritaceae</taxon>
        <taxon>Dimargaris</taxon>
    </lineage>
</organism>
<sequence>MKLILILGLLGLGAMMDHAYGQAQGHTGDDAQRPSAHGPSRRPPPRNPGGHPAPQSCTKPIVRKELRQLSPAERDRYIKATRQLHRSPGFDAFPALHRANSDIVHGNAVFLPWHRRYIKEYERALQKIDPKVTLPYWDWTLDSQRPAESPVLSPSFCGGDGDDSGCVGSGPFSHMSMHVPAPHCLNREFNEGEEGISPWWPVESIRLMAADADSYSAIRDGIEFGQHGMVHLGIQGDMSTMHASNDPIFFLHHAMIDKLWAVWQGQNPDLAFDYNGFNADGDEATLDDPLPGYPSPVGSTMDLLSGEYCYQYSTSFYDSNMAQENEQLQASLSQLNATPIGGNGTEPSNATNSTASAELKRRLDLTNLNLFSPPSSKKKSQRKLGQPKAIPDWWIKMNKLSEPNVRKFEAKQVNLLTLINGLDQYVPMVFRAVDSILDPLLGTEIEDVSSPTDEGVEHASSDGIEVVEADDDDDDDDEAVADKPEVFEHLLG</sequence>
<dbReference type="PRINTS" id="PR00092">
    <property type="entry name" value="TYROSINASE"/>
</dbReference>
<protein>
    <recommendedName>
        <fullName evidence="5">Tyrosinase copper-binding domain-containing protein</fullName>
    </recommendedName>
</protein>
<dbReference type="PROSITE" id="PS00498">
    <property type="entry name" value="TYROSINASE_2"/>
    <property type="match status" value="1"/>
</dbReference>
<evidence type="ECO:0000256" key="2">
    <source>
        <dbReference type="ARBA" id="ARBA00023008"/>
    </source>
</evidence>
<dbReference type="OrthoDB" id="6132182at2759"/>
<comment type="caution">
    <text evidence="6">The sequence shown here is derived from an EMBL/GenBank/DDBJ whole genome shotgun (WGS) entry which is preliminary data.</text>
</comment>
<proteinExistence type="predicted"/>
<accession>A0A9W8EDJ4</accession>
<keyword evidence="1" id="KW-0479">Metal-binding</keyword>
<dbReference type="Proteomes" id="UP001151582">
    <property type="component" value="Unassembled WGS sequence"/>
</dbReference>
<keyword evidence="4" id="KW-0732">Signal</keyword>
<dbReference type="InterPro" id="IPR050316">
    <property type="entry name" value="Tyrosinase/Hemocyanin"/>
</dbReference>
<name>A0A9W8EDJ4_9FUNG</name>
<reference evidence="6" key="1">
    <citation type="submission" date="2022-07" db="EMBL/GenBank/DDBJ databases">
        <title>Phylogenomic reconstructions and comparative analyses of Kickxellomycotina fungi.</title>
        <authorList>
            <person name="Reynolds N.K."/>
            <person name="Stajich J.E."/>
            <person name="Barry K."/>
            <person name="Grigoriev I.V."/>
            <person name="Crous P."/>
            <person name="Smith M.E."/>
        </authorList>
    </citation>
    <scope>NUCLEOTIDE SEQUENCE</scope>
    <source>
        <strain evidence="6">RSA 567</strain>
    </source>
</reference>
<dbReference type="Pfam" id="PF00264">
    <property type="entry name" value="Tyrosinase"/>
    <property type="match status" value="1"/>
</dbReference>
<evidence type="ECO:0000313" key="6">
    <source>
        <dbReference type="EMBL" id="KAJ1978969.1"/>
    </source>
</evidence>
<dbReference type="GO" id="GO:0046872">
    <property type="term" value="F:metal ion binding"/>
    <property type="evidence" value="ECO:0007669"/>
    <property type="project" value="UniProtKB-KW"/>
</dbReference>